<gene>
    <name evidence="2" type="ORF">C2G38_2218877</name>
</gene>
<feature type="region of interest" description="Disordered" evidence="1">
    <location>
        <begin position="1"/>
        <end position="93"/>
    </location>
</feature>
<protein>
    <submittedName>
        <fullName evidence="2">Uncharacterized protein</fullName>
    </submittedName>
</protein>
<proteinExistence type="predicted"/>
<dbReference type="AlphaFoldDB" id="A0A397U9J9"/>
<feature type="compositionally biased region" description="Polar residues" evidence="1">
    <location>
        <begin position="77"/>
        <end position="86"/>
    </location>
</feature>
<sequence>MTSDVAKTKKTKKPTKKTNQELIKEPTNNDENLLKPMIELEQRNKDKNDEQRDKNSKKPRRLKSPPKELTKNLLENPPTTTKTQKSIDLLKKR</sequence>
<name>A0A397U9J9_9GLOM</name>
<reference evidence="2 3" key="1">
    <citation type="submission" date="2018-06" db="EMBL/GenBank/DDBJ databases">
        <title>Comparative genomics reveals the genomic features of Rhizophagus irregularis, R. cerebriforme, R. diaphanum and Gigaspora rosea, and their symbiotic lifestyle signature.</title>
        <authorList>
            <person name="Morin E."/>
            <person name="San Clemente H."/>
            <person name="Chen E.C.H."/>
            <person name="De La Providencia I."/>
            <person name="Hainaut M."/>
            <person name="Kuo A."/>
            <person name="Kohler A."/>
            <person name="Murat C."/>
            <person name="Tang N."/>
            <person name="Roy S."/>
            <person name="Loubradou J."/>
            <person name="Henrissat B."/>
            <person name="Grigoriev I.V."/>
            <person name="Corradi N."/>
            <person name="Roux C."/>
            <person name="Martin F.M."/>
        </authorList>
    </citation>
    <scope>NUCLEOTIDE SEQUENCE [LARGE SCALE GENOMIC DNA]</scope>
    <source>
        <strain evidence="2 3">DAOM 194757</strain>
    </source>
</reference>
<comment type="caution">
    <text evidence="2">The sequence shown here is derived from an EMBL/GenBank/DDBJ whole genome shotgun (WGS) entry which is preliminary data.</text>
</comment>
<accession>A0A397U9J9</accession>
<dbReference type="Proteomes" id="UP000266673">
    <property type="component" value="Unassembled WGS sequence"/>
</dbReference>
<keyword evidence="3" id="KW-1185">Reference proteome</keyword>
<evidence type="ECO:0000313" key="2">
    <source>
        <dbReference type="EMBL" id="RIB05727.1"/>
    </source>
</evidence>
<dbReference type="EMBL" id="QKWP01001931">
    <property type="protein sequence ID" value="RIB05727.1"/>
    <property type="molecule type" value="Genomic_DNA"/>
</dbReference>
<organism evidence="2 3">
    <name type="scientific">Gigaspora rosea</name>
    <dbReference type="NCBI Taxonomy" id="44941"/>
    <lineage>
        <taxon>Eukaryota</taxon>
        <taxon>Fungi</taxon>
        <taxon>Fungi incertae sedis</taxon>
        <taxon>Mucoromycota</taxon>
        <taxon>Glomeromycotina</taxon>
        <taxon>Glomeromycetes</taxon>
        <taxon>Diversisporales</taxon>
        <taxon>Gigasporaceae</taxon>
        <taxon>Gigaspora</taxon>
    </lineage>
</organism>
<evidence type="ECO:0000313" key="3">
    <source>
        <dbReference type="Proteomes" id="UP000266673"/>
    </source>
</evidence>
<feature type="compositionally biased region" description="Basic and acidic residues" evidence="1">
    <location>
        <begin position="38"/>
        <end position="56"/>
    </location>
</feature>
<evidence type="ECO:0000256" key="1">
    <source>
        <dbReference type="SAM" id="MobiDB-lite"/>
    </source>
</evidence>